<gene>
    <name evidence="2" type="ORF">LHCIRMBIA104_02078</name>
</gene>
<dbReference type="Proteomes" id="UP000017247">
    <property type="component" value="Unassembled WGS sequence"/>
</dbReference>
<dbReference type="HOGENOM" id="CLU_075543_0_0_9"/>
<dbReference type="AlphaFoldDB" id="U6FFZ3"/>
<feature type="domain" description="LicD/FKTN/FKRP nucleotidyltransferase" evidence="1">
    <location>
        <begin position="26"/>
        <end position="251"/>
    </location>
</feature>
<sequence>MKLSDEERKRVQSDELKILVVFDEICRRHNLKYTLAAGTMIGAVRHKGFIPWDDDIDVYMLRKEFNKLRKICQSEIPDNMFYQSHYTDPEYYYPFDKIRLNGTIFKETFLANHHINHGVFIDIFPIDSISDNKVLSTIQFYHYRFYRLGLMVKYVNLNARKGKRKLFVRILRVLYFPFNLDYLYKKCENIAQNKEDKYINSKWVRSLNSVGSDGMHETYHHYAFTNLKLTDFENHKFYMSKDYDHMLRVVYADYMQLPPASERVTRHDLEELEL</sequence>
<evidence type="ECO:0000313" key="2">
    <source>
        <dbReference type="EMBL" id="CDI61496.1"/>
    </source>
</evidence>
<dbReference type="Pfam" id="PF04991">
    <property type="entry name" value="LicD"/>
    <property type="match status" value="1"/>
</dbReference>
<name>U6FFZ3_LACHE</name>
<dbReference type="RefSeq" id="WP_023192215.1">
    <property type="nucleotide sequence ID" value="NZ_HG531132.1"/>
</dbReference>
<reference evidence="2" key="1">
    <citation type="submission" date="2013-09" db="EMBL/GenBank/DDBJ databases">
        <title>Draft Genome Sequence of five Lactobacillus helveticus strains CIRM-BIA 101T, 103, 104, 951 and 953 isolated from milk product.</title>
        <authorList>
            <person name="Valence F."/>
            <person name="Chuat V."/>
            <person name="Ma L."/>
            <person name="Creno S."/>
            <person name="Falentin H."/>
            <person name="Lortal S."/>
            <person name="Bizet C."/>
            <person name="Clermont D."/>
            <person name="Loux V."/>
            <person name="Bouchier C."/>
            <person name="Cousin S."/>
        </authorList>
    </citation>
    <scope>NUCLEOTIDE SEQUENCE [LARGE SCALE GENOMIC DNA]</scope>
    <source>
        <strain evidence="2">CIRM-BIA 104</strain>
    </source>
</reference>
<proteinExistence type="predicted"/>
<dbReference type="InterPro" id="IPR007074">
    <property type="entry name" value="LicD/FKTN/FKRP_NTP_transf"/>
</dbReference>
<dbReference type="InterPro" id="IPR052942">
    <property type="entry name" value="LPS_cholinephosphotransferase"/>
</dbReference>
<evidence type="ECO:0000259" key="1">
    <source>
        <dbReference type="Pfam" id="PF04991"/>
    </source>
</evidence>
<dbReference type="PANTHER" id="PTHR43404:SF2">
    <property type="entry name" value="LIPOPOLYSACCHARIDE CHOLINEPHOSPHOTRANSFERASE LICD"/>
    <property type="match status" value="1"/>
</dbReference>
<organism evidence="2 3">
    <name type="scientific">Lactobacillus helveticus CIRM-BIA 104</name>
    <dbReference type="NCBI Taxonomy" id="1226333"/>
    <lineage>
        <taxon>Bacteria</taxon>
        <taxon>Bacillati</taxon>
        <taxon>Bacillota</taxon>
        <taxon>Bacilli</taxon>
        <taxon>Lactobacillales</taxon>
        <taxon>Lactobacillaceae</taxon>
        <taxon>Lactobacillus</taxon>
    </lineage>
</organism>
<dbReference type="PANTHER" id="PTHR43404">
    <property type="entry name" value="LIPOPOLYSACCHARIDE CHOLINEPHOSPHOTRANSFERASE LICD"/>
    <property type="match status" value="1"/>
</dbReference>
<accession>U6FFZ3</accession>
<dbReference type="GO" id="GO:0009100">
    <property type="term" value="P:glycoprotein metabolic process"/>
    <property type="evidence" value="ECO:0007669"/>
    <property type="project" value="UniProtKB-ARBA"/>
</dbReference>
<evidence type="ECO:0000313" key="3">
    <source>
        <dbReference type="Proteomes" id="UP000017247"/>
    </source>
</evidence>
<dbReference type="EMBL" id="CBUL010000212">
    <property type="protein sequence ID" value="CDI61496.1"/>
    <property type="molecule type" value="Genomic_DNA"/>
</dbReference>
<protein>
    <submittedName>
        <fullName evidence="2">Lipopolysaccharide biosynthesis protein LicD</fullName>
    </submittedName>
</protein>
<comment type="caution">
    <text evidence="2">The sequence shown here is derived from an EMBL/GenBank/DDBJ whole genome shotgun (WGS) entry which is preliminary data.</text>
</comment>